<keyword evidence="5" id="KW-1185">Reference proteome</keyword>
<comment type="caution">
    <text evidence="4">The sequence shown here is derived from an EMBL/GenBank/DDBJ whole genome shotgun (WGS) entry which is preliminary data.</text>
</comment>
<dbReference type="GO" id="GO:0004623">
    <property type="term" value="F:phospholipase A2 activity"/>
    <property type="evidence" value="ECO:0007669"/>
    <property type="project" value="InterPro"/>
</dbReference>
<dbReference type="AlphaFoldDB" id="A0A846XL77"/>
<dbReference type="InterPro" id="IPR036444">
    <property type="entry name" value="PLipase_A2_dom_sf"/>
</dbReference>
<sequence>MASPSDDHRRRKRRRLRRISPPALAGAALLSLALTAVSAPASDAIGFDGSIPGPTGLAVAGLTSGDPGQAATTALPHDFASYSGYDPVLRQGVLVAPDGDCSSPVELPPEFDTACMAHDLGYDLLRYADSVGAPLGPWARQELDRTLGVRLHQACDAHAEPMVRTRCETLASVAATAVELNSRRQHYGVPVVETFTQAATQAATEHPTQPWLLRLVALGLTAVAGLVLGVRQLHRRARRPAVVGVGDHRGLPAQPGHIVASARVARRRPRSALPGSIRLPSAPVPLPQLPRLPVPGKSPAGQGRAAG</sequence>
<dbReference type="RefSeq" id="WP_068042227.1">
    <property type="nucleotide sequence ID" value="NZ_JAAXOO010000005.1"/>
</dbReference>
<keyword evidence="3" id="KW-0732">Signal</keyword>
<evidence type="ECO:0000256" key="3">
    <source>
        <dbReference type="SAM" id="SignalP"/>
    </source>
</evidence>
<feature type="chain" id="PRO_5032722138" description="Phospholipase A2-like protein" evidence="3">
    <location>
        <begin position="42"/>
        <end position="307"/>
    </location>
</feature>
<protein>
    <recommendedName>
        <fullName evidence="6">Phospholipase A2-like protein</fullName>
    </recommendedName>
</protein>
<proteinExistence type="predicted"/>
<keyword evidence="2" id="KW-1133">Transmembrane helix</keyword>
<reference evidence="4 5" key="1">
    <citation type="submission" date="2020-04" db="EMBL/GenBank/DDBJ databases">
        <title>MicrobeNet Type strains.</title>
        <authorList>
            <person name="Nicholson A.C."/>
        </authorList>
    </citation>
    <scope>NUCLEOTIDE SEQUENCE [LARGE SCALE GENOMIC DNA]</scope>
    <source>
        <strain evidence="4 5">DSM 45078</strain>
    </source>
</reference>
<keyword evidence="2" id="KW-0472">Membrane</keyword>
<evidence type="ECO:0000313" key="4">
    <source>
        <dbReference type="EMBL" id="NKY35380.1"/>
    </source>
</evidence>
<feature type="compositionally biased region" description="Pro residues" evidence="1">
    <location>
        <begin position="282"/>
        <end position="293"/>
    </location>
</feature>
<dbReference type="GO" id="GO:0006644">
    <property type="term" value="P:phospholipid metabolic process"/>
    <property type="evidence" value="ECO:0007669"/>
    <property type="project" value="InterPro"/>
</dbReference>
<dbReference type="SUPFAM" id="SSF48619">
    <property type="entry name" value="Phospholipase A2, PLA2"/>
    <property type="match status" value="1"/>
</dbReference>
<dbReference type="Proteomes" id="UP000565715">
    <property type="component" value="Unassembled WGS sequence"/>
</dbReference>
<feature type="signal peptide" evidence="3">
    <location>
        <begin position="1"/>
        <end position="41"/>
    </location>
</feature>
<organism evidence="4 5">
    <name type="scientific">Nocardia speluncae</name>
    <dbReference type="NCBI Taxonomy" id="419477"/>
    <lineage>
        <taxon>Bacteria</taxon>
        <taxon>Bacillati</taxon>
        <taxon>Actinomycetota</taxon>
        <taxon>Actinomycetes</taxon>
        <taxon>Mycobacteriales</taxon>
        <taxon>Nocardiaceae</taxon>
        <taxon>Nocardia</taxon>
    </lineage>
</organism>
<evidence type="ECO:0000313" key="5">
    <source>
        <dbReference type="Proteomes" id="UP000565715"/>
    </source>
</evidence>
<evidence type="ECO:0000256" key="1">
    <source>
        <dbReference type="SAM" id="MobiDB-lite"/>
    </source>
</evidence>
<feature type="region of interest" description="Disordered" evidence="1">
    <location>
        <begin position="266"/>
        <end position="307"/>
    </location>
</feature>
<dbReference type="GO" id="GO:0050482">
    <property type="term" value="P:arachidonate secretion"/>
    <property type="evidence" value="ECO:0007669"/>
    <property type="project" value="InterPro"/>
</dbReference>
<evidence type="ECO:0008006" key="6">
    <source>
        <dbReference type="Google" id="ProtNLM"/>
    </source>
</evidence>
<keyword evidence="2" id="KW-0812">Transmembrane</keyword>
<accession>A0A846XL77</accession>
<name>A0A846XL77_9NOCA</name>
<evidence type="ECO:0000256" key="2">
    <source>
        <dbReference type="SAM" id="Phobius"/>
    </source>
</evidence>
<feature type="transmembrane region" description="Helical" evidence="2">
    <location>
        <begin position="211"/>
        <end position="230"/>
    </location>
</feature>
<dbReference type="EMBL" id="JAAXOO010000005">
    <property type="protein sequence ID" value="NKY35380.1"/>
    <property type="molecule type" value="Genomic_DNA"/>
</dbReference>
<dbReference type="Gene3D" id="1.20.90.10">
    <property type="entry name" value="Phospholipase A2 domain"/>
    <property type="match status" value="1"/>
</dbReference>
<gene>
    <name evidence="4" type="ORF">HGA13_20240</name>
</gene>